<keyword evidence="2" id="KW-1185">Reference proteome</keyword>
<proteinExistence type="predicted"/>
<feature type="non-terminal residue" evidence="1">
    <location>
        <position position="75"/>
    </location>
</feature>
<name>M2UBN9_COCH5</name>
<reference evidence="2" key="2">
    <citation type="journal article" date="2013" name="PLoS Genet.">
        <title>Comparative genome structure, secondary metabolite, and effector coding capacity across Cochliobolus pathogens.</title>
        <authorList>
            <person name="Condon B.J."/>
            <person name="Leng Y."/>
            <person name="Wu D."/>
            <person name="Bushley K.E."/>
            <person name="Ohm R.A."/>
            <person name="Otillar R."/>
            <person name="Martin J."/>
            <person name="Schackwitz W."/>
            <person name="Grimwood J."/>
            <person name="MohdZainudin N."/>
            <person name="Xue C."/>
            <person name="Wang R."/>
            <person name="Manning V.A."/>
            <person name="Dhillon B."/>
            <person name="Tu Z.J."/>
            <person name="Steffenson B.J."/>
            <person name="Salamov A."/>
            <person name="Sun H."/>
            <person name="Lowry S."/>
            <person name="LaButti K."/>
            <person name="Han J."/>
            <person name="Copeland A."/>
            <person name="Lindquist E."/>
            <person name="Barry K."/>
            <person name="Schmutz J."/>
            <person name="Baker S.E."/>
            <person name="Ciuffetti L.M."/>
            <person name="Grigoriev I.V."/>
            <person name="Zhong S."/>
            <person name="Turgeon B.G."/>
        </authorList>
    </citation>
    <scope>NUCLEOTIDE SEQUENCE [LARGE SCALE GENOMIC DNA]</scope>
    <source>
        <strain evidence="2">C5 / ATCC 48332 / race O</strain>
    </source>
</reference>
<dbReference type="AlphaFoldDB" id="M2UBN9"/>
<dbReference type="EMBL" id="KB445577">
    <property type="protein sequence ID" value="EMD91126.1"/>
    <property type="molecule type" value="Genomic_DNA"/>
</dbReference>
<evidence type="ECO:0000313" key="1">
    <source>
        <dbReference type="EMBL" id="EMD91126.1"/>
    </source>
</evidence>
<organism evidence="1 2">
    <name type="scientific">Cochliobolus heterostrophus (strain C5 / ATCC 48332 / race O)</name>
    <name type="common">Southern corn leaf blight fungus</name>
    <name type="synonym">Bipolaris maydis</name>
    <dbReference type="NCBI Taxonomy" id="701091"/>
    <lineage>
        <taxon>Eukaryota</taxon>
        <taxon>Fungi</taxon>
        <taxon>Dikarya</taxon>
        <taxon>Ascomycota</taxon>
        <taxon>Pezizomycotina</taxon>
        <taxon>Dothideomycetes</taxon>
        <taxon>Pleosporomycetidae</taxon>
        <taxon>Pleosporales</taxon>
        <taxon>Pleosporineae</taxon>
        <taxon>Pleosporaceae</taxon>
        <taxon>Bipolaris</taxon>
    </lineage>
</organism>
<dbReference type="HOGENOM" id="CLU_2677689_0_0_1"/>
<dbReference type="OrthoDB" id="10323225at2759"/>
<sequence>MRLSAAVYVLPGVTALDGVMLLAGLPITRRKPVVCTGELVKKLPIRLQLGATVGMVLGPGKLRSQRGDPRRKGKL</sequence>
<protein>
    <submittedName>
        <fullName evidence="1">Uncharacterized protein</fullName>
    </submittedName>
</protein>
<evidence type="ECO:0000313" key="2">
    <source>
        <dbReference type="Proteomes" id="UP000016936"/>
    </source>
</evidence>
<accession>M2UBN9</accession>
<gene>
    <name evidence="1" type="ORF">COCHEDRAFT_1021832</name>
</gene>
<dbReference type="Proteomes" id="UP000016936">
    <property type="component" value="Unassembled WGS sequence"/>
</dbReference>
<reference evidence="1 2" key="1">
    <citation type="journal article" date="2012" name="PLoS Pathog.">
        <title>Diverse lifestyles and strategies of plant pathogenesis encoded in the genomes of eighteen Dothideomycetes fungi.</title>
        <authorList>
            <person name="Ohm R.A."/>
            <person name="Feau N."/>
            <person name="Henrissat B."/>
            <person name="Schoch C.L."/>
            <person name="Horwitz B.A."/>
            <person name="Barry K.W."/>
            <person name="Condon B.J."/>
            <person name="Copeland A.C."/>
            <person name="Dhillon B."/>
            <person name="Glaser F."/>
            <person name="Hesse C.N."/>
            <person name="Kosti I."/>
            <person name="LaButti K."/>
            <person name="Lindquist E.A."/>
            <person name="Lucas S."/>
            <person name="Salamov A.A."/>
            <person name="Bradshaw R.E."/>
            <person name="Ciuffetti L."/>
            <person name="Hamelin R.C."/>
            <person name="Kema G.H.J."/>
            <person name="Lawrence C."/>
            <person name="Scott J.A."/>
            <person name="Spatafora J.W."/>
            <person name="Turgeon B.G."/>
            <person name="de Wit P.J.G.M."/>
            <person name="Zhong S."/>
            <person name="Goodwin S.B."/>
            <person name="Grigoriev I.V."/>
        </authorList>
    </citation>
    <scope>NUCLEOTIDE SEQUENCE [LARGE SCALE GENOMIC DNA]</scope>
    <source>
        <strain evidence="2">C5 / ATCC 48332 / race O</strain>
    </source>
</reference>